<keyword evidence="5 7" id="KW-1133">Transmembrane helix</keyword>
<keyword evidence="6 7" id="KW-0472">Membrane</keyword>
<keyword evidence="2" id="KW-0813">Transport</keyword>
<protein>
    <submittedName>
        <fullName evidence="9">MFS transporter</fullName>
    </submittedName>
</protein>
<dbReference type="AlphaFoldDB" id="A0A1F4U460"/>
<evidence type="ECO:0000256" key="2">
    <source>
        <dbReference type="ARBA" id="ARBA00022448"/>
    </source>
</evidence>
<feature type="transmembrane region" description="Helical" evidence="7">
    <location>
        <begin position="174"/>
        <end position="194"/>
    </location>
</feature>
<dbReference type="CDD" id="cd06173">
    <property type="entry name" value="MFS_MefA_like"/>
    <property type="match status" value="1"/>
</dbReference>
<feature type="transmembrane region" description="Helical" evidence="7">
    <location>
        <begin position="45"/>
        <end position="66"/>
    </location>
</feature>
<dbReference type="Pfam" id="PF05977">
    <property type="entry name" value="MFS_3"/>
    <property type="match status" value="1"/>
</dbReference>
<dbReference type="Proteomes" id="UP000179242">
    <property type="component" value="Unassembled WGS sequence"/>
</dbReference>
<sequence length="417" mass="44808">MRKIVRSLANKNFRLLFFGQTLSITGTWMQNIALSWLVYRLTGSALLLGIVGFAGQIPLSIISPFAGVVIDRSNKHKIILLTQVLSMLQAILLALLFFSGTLSIQLIIFLSAFLGLINAFDMTARQAFVSEIVENKHDLGNAIALNSSLVHVARLIGPSLAGIIIAAWGEGFCFLINAVSYLAVLFSLLMMRIIPKKKKPSANLLLELKEGLAYAARSHPIRSLLLFMALMSTIGMSYTIIMPVFAKEVLRGGPQLLGFLMGITGLGAVIGSIYLASRKSAVGLDRIIGLAAVGMGIGLFFLAFAKTLLLSSVLIVLIGFAMMVLMSSGNTILQMIVDEDKRGRIMSLFITAFMGTAPLGSLLAGLIAGRFGVPVTFFASGLICLVGSAVFFLSLPKLAVEIKTIYKKLGILMEEGV</sequence>
<dbReference type="GO" id="GO:0022857">
    <property type="term" value="F:transmembrane transporter activity"/>
    <property type="evidence" value="ECO:0007669"/>
    <property type="project" value="InterPro"/>
</dbReference>
<evidence type="ECO:0000256" key="1">
    <source>
        <dbReference type="ARBA" id="ARBA00004651"/>
    </source>
</evidence>
<comment type="caution">
    <text evidence="9">The sequence shown here is derived from an EMBL/GenBank/DDBJ whole genome shotgun (WGS) entry which is preliminary data.</text>
</comment>
<evidence type="ECO:0000313" key="9">
    <source>
        <dbReference type="EMBL" id="OGC39765.1"/>
    </source>
</evidence>
<evidence type="ECO:0000256" key="4">
    <source>
        <dbReference type="ARBA" id="ARBA00022692"/>
    </source>
</evidence>
<evidence type="ECO:0000256" key="5">
    <source>
        <dbReference type="ARBA" id="ARBA00022989"/>
    </source>
</evidence>
<feature type="transmembrane region" description="Helical" evidence="7">
    <location>
        <begin position="345"/>
        <end position="369"/>
    </location>
</feature>
<evidence type="ECO:0000313" key="10">
    <source>
        <dbReference type="Proteomes" id="UP000179242"/>
    </source>
</evidence>
<dbReference type="InterPro" id="IPR036259">
    <property type="entry name" value="MFS_trans_sf"/>
</dbReference>
<dbReference type="InterPro" id="IPR020846">
    <property type="entry name" value="MFS_dom"/>
</dbReference>
<evidence type="ECO:0000259" key="8">
    <source>
        <dbReference type="PROSITE" id="PS50850"/>
    </source>
</evidence>
<feature type="transmembrane region" description="Helical" evidence="7">
    <location>
        <begin position="257"/>
        <end position="275"/>
    </location>
</feature>
<keyword evidence="4 7" id="KW-0812">Transmembrane</keyword>
<feature type="transmembrane region" description="Helical" evidence="7">
    <location>
        <begin position="224"/>
        <end position="245"/>
    </location>
</feature>
<accession>A0A1F4U460</accession>
<comment type="subcellular location">
    <subcellularLocation>
        <location evidence="1">Cell membrane</location>
        <topology evidence="1">Multi-pass membrane protein</topology>
    </subcellularLocation>
</comment>
<dbReference type="EMBL" id="MEUJ01000005">
    <property type="protein sequence ID" value="OGC39765.1"/>
    <property type="molecule type" value="Genomic_DNA"/>
</dbReference>
<feature type="domain" description="Major facilitator superfamily (MFS) profile" evidence="8">
    <location>
        <begin position="12"/>
        <end position="399"/>
    </location>
</feature>
<feature type="transmembrane region" description="Helical" evidence="7">
    <location>
        <begin position="311"/>
        <end position="333"/>
    </location>
</feature>
<feature type="transmembrane region" description="Helical" evidence="7">
    <location>
        <begin position="375"/>
        <end position="395"/>
    </location>
</feature>
<dbReference type="PANTHER" id="PTHR23513:SF11">
    <property type="entry name" value="STAPHYLOFERRIN A TRANSPORTER"/>
    <property type="match status" value="1"/>
</dbReference>
<dbReference type="PROSITE" id="PS50850">
    <property type="entry name" value="MFS"/>
    <property type="match status" value="1"/>
</dbReference>
<name>A0A1F4U460_UNCSA</name>
<gene>
    <name evidence="9" type="ORF">A2438_04480</name>
</gene>
<proteinExistence type="predicted"/>
<dbReference type="SUPFAM" id="SSF103473">
    <property type="entry name" value="MFS general substrate transporter"/>
    <property type="match status" value="1"/>
</dbReference>
<organism evidence="9 10">
    <name type="scientific">candidate division WOR-1 bacterium RIFOXYC2_FULL_46_14</name>
    <dbReference type="NCBI Taxonomy" id="1802587"/>
    <lineage>
        <taxon>Bacteria</taxon>
        <taxon>Bacillati</taxon>
        <taxon>Saganbacteria</taxon>
    </lineage>
</organism>
<evidence type="ECO:0000256" key="6">
    <source>
        <dbReference type="ARBA" id="ARBA00023136"/>
    </source>
</evidence>
<evidence type="ECO:0000256" key="3">
    <source>
        <dbReference type="ARBA" id="ARBA00022475"/>
    </source>
</evidence>
<dbReference type="InterPro" id="IPR010290">
    <property type="entry name" value="TM_effector"/>
</dbReference>
<feature type="transmembrane region" description="Helical" evidence="7">
    <location>
        <begin position="12"/>
        <end position="39"/>
    </location>
</feature>
<evidence type="ECO:0000256" key="7">
    <source>
        <dbReference type="SAM" id="Phobius"/>
    </source>
</evidence>
<keyword evidence="3" id="KW-1003">Cell membrane</keyword>
<reference evidence="9 10" key="1">
    <citation type="journal article" date="2016" name="Nat. Commun.">
        <title>Thousands of microbial genomes shed light on interconnected biogeochemical processes in an aquifer system.</title>
        <authorList>
            <person name="Anantharaman K."/>
            <person name="Brown C.T."/>
            <person name="Hug L.A."/>
            <person name="Sharon I."/>
            <person name="Castelle C.J."/>
            <person name="Probst A.J."/>
            <person name="Thomas B.C."/>
            <person name="Singh A."/>
            <person name="Wilkins M.J."/>
            <person name="Karaoz U."/>
            <person name="Brodie E.L."/>
            <person name="Williams K.H."/>
            <person name="Hubbard S.S."/>
            <person name="Banfield J.F."/>
        </authorList>
    </citation>
    <scope>NUCLEOTIDE SEQUENCE [LARGE SCALE GENOMIC DNA]</scope>
</reference>
<dbReference type="Gene3D" id="1.20.1250.20">
    <property type="entry name" value="MFS general substrate transporter like domains"/>
    <property type="match status" value="1"/>
</dbReference>
<dbReference type="PANTHER" id="PTHR23513">
    <property type="entry name" value="INTEGRAL MEMBRANE EFFLUX PROTEIN-RELATED"/>
    <property type="match status" value="1"/>
</dbReference>
<feature type="transmembrane region" description="Helical" evidence="7">
    <location>
        <begin position="287"/>
        <end position="305"/>
    </location>
</feature>
<dbReference type="GO" id="GO:0005886">
    <property type="term" value="C:plasma membrane"/>
    <property type="evidence" value="ECO:0007669"/>
    <property type="project" value="UniProtKB-SubCell"/>
</dbReference>